<protein>
    <recommendedName>
        <fullName evidence="2">VOC domain-containing protein</fullName>
    </recommendedName>
</protein>
<dbReference type="RefSeq" id="WP_121034782.1">
    <property type="nucleotide sequence ID" value="NZ_RBXT01000001.1"/>
</dbReference>
<accession>A0A495XZD0</accession>
<evidence type="ECO:0000256" key="1">
    <source>
        <dbReference type="SAM" id="MobiDB-lite"/>
    </source>
</evidence>
<comment type="caution">
    <text evidence="3">The sequence shown here is derived from an EMBL/GenBank/DDBJ whole genome shotgun (WGS) entry which is preliminary data.</text>
</comment>
<dbReference type="InterPro" id="IPR052164">
    <property type="entry name" value="Anthracycline_SecMetBiosynth"/>
</dbReference>
<name>A0A495XZD0_9MICO</name>
<dbReference type="OrthoDB" id="9793039at2"/>
<organism evidence="3 4">
    <name type="scientific">Terracoccus luteus</name>
    <dbReference type="NCBI Taxonomy" id="53356"/>
    <lineage>
        <taxon>Bacteria</taxon>
        <taxon>Bacillati</taxon>
        <taxon>Actinomycetota</taxon>
        <taxon>Actinomycetes</taxon>
        <taxon>Micrococcales</taxon>
        <taxon>Intrasporangiaceae</taxon>
        <taxon>Terracoccus</taxon>
    </lineage>
</organism>
<dbReference type="InterPro" id="IPR037523">
    <property type="entry name" value="VOC_core"/>
</dbReference>
<dbReference type="Pfam" id="PF00903">
    <property type="entry name" value="Glyoxalase"/>
    <property type="match status" value="2"/>
</dbReference>
<evidence type="ECO:0000313" key="3">
    <source>
        <dbReference type="EMBL" id="RKT79981.1"/>
    </source>
</evidence>
<feature type="region of interest" description="Disordered" evidence="1">
    <location>
        <begin position="184"/>
        <end position="233"/>
    </location>
</feature>
<dbReference type="InterPro" id="IPR029068">
    <property type="entry name" value="Glyas_Bleomycin-R_OHBP_Dase"/>
</dbReference>
<dbReference type="Proteomes" id="UP000278440">
    <property type="component" value="Unassembled WGS sequence"/>
</dbReference>
<dbReference type="InterPro" id="IPR004360">
    <property type="entry name" value="Glyas_Fos-R_dOase_dom"/>
</dbReference>
<dbReference type="PROSITE" id="PS51819">
    <property type="entry name" value="VOC"/>
    <property type="match status" value="2"/>
</dbReference>
<feature type="compositionally biased region" description="Acidic residues" evidence="1">
    <location>
        <begin position="184"/>
        <end position="198"/>
    </location>
</feature>
<dbReference type="EMBL" id="RBXT01000001">
    <property type="protein sequence ID" value="RKT79981.1"/>
    <property type="molecule type" value="Genomic_DNA"/>
</dbReference>
<dbReference type="SUPFAM" id="SSF54593">
    <property type="entry name" value="Glyoxalase/Bleomycin resistance protein/Dihydroxybiphenyl dioxygenase"/>
    <property type="match status" value="2"/>
</dbReference>
<keyword evidence="4" id="KW-1185">Reference proteome</keyword>
<dbReference type="AlphaFoldDB" id="A0A495XZD0"/>
<sequence length="305" mass="31373">MPVDTDASAPGTPCWADVLVDDLERAQRFYGGLFGWVFEPVPGDAGPYVTATLGGHAVAGLSQKDPSRGRTVSTWTTYLATTDAEKTARAARAAGGTFYVDPRAVLELAEVALGADSAGAVYGLWKGISHRGASLVGEPGSVCWSETLTRDYPASLAFYRDVFGWQLEEVGDRTYQYSLATLAEADEGDDDKGDDTGDDTGAPGSTVTADAGEPAHTAGEPTHVAGVGGIPSATPTDVPSHWMTYLGVADCDEAAARVEQLGGTVVVAPADAVRGRVALVAGPEGETFSLLHVATVEPGADALGG</sequence>
<dbReference type="PANTHER" id="PTHR33993">
    <property type="entry name" value="GLYOXALASE-RELATED"/>
    <property type="match status" value="1"/>
</dbReference>
<evidence type="ECO:0000259" key="2">
    <source>
        <dbReference type="PROSITE" id="PS51819"/>
    </source>
</evidence>
<feature type="domain" description="VOC" evidence="2">
    <location>
        <begin position="12"/>
        <end position="127"/>
    </location>
</feature>
<feature type="domain" description="VOC" evidence="2">
    <location>
        <begin position="141"/>
        <end position="293"/>
    </location>
</feature>
<evidence type="ECO:0000313" key="4">
    <source>
        <dbReference type="Proteomes" id="UP000278440"/>
    </source>
</evidence>
<dbReference type="PANTHER" id="PTHR33993:SF10">
    <property type="entry name" value="CONSERVED PROTEIN"/>
    <property type="match status" value="1"/>
</dbReference>
<dbReference type="CDD" id="cd07247">
    <property type="entry name" value="SgaA_N_like"/>
    <property type="match status" value="2"/>
</dbReference>
<gene>
    <name evidence="3" type="ORF">DFJ68_3460</name>
</gene>
<reference evidence="3 4" key="1">
    <citation type="submission" date="2018-10" db="EMBL/GenBank/DDBJ databases">
        <title>Sequencing the genomes of 1000 actinobacteria strains.</title>
        <authorList>
            <person name="Klenk H.-P."/>
        </authorList>
    </citation>
    <scope>NUCLEOTIDE SEQUENCE [LARGE SCALE GENOMIC DNA]</scope>
    <source>
        <strain evidence="3 4">DSM 44267</strain>
    </source>
</reference>
<proteinExistence type="predicted"/>
<dbReference type="Gene3D" id="3.10.180.10">
    <property type="entry name" value="2,3-Dihydroxybiphenyl 1,2-Dioxygenase, domain 1"/>
    <property type="match status" value="2"/>
</dbReference>